<keyword evidence="11" id="KW-0482">Metalloprotease</keyword>
<proteinExistence type="inferred from homology"/>
<feature type="domain" description="Peptidase M1 membrane alanine aminopeptidase" evidence="14">
    <location>
        <begin position="225"/>
        <end position="437"/>
    </location>
</feature>
<evidence type="ECO:0000256" key="2">
    <source>
        <dbReference type="ARBA" id="ARBA00001947"/>
    </source>
</evidence>
<dbReference type="InterPro" id="IPR001930">
    <property type="entry name" value="Peptidase_M1"/>
</dbReference>
<dbReference type="Pfam" id="PF11838">
    <property type="entry name" value="ERAP1_C"/>
    <property type="match status" value="1"/>
</dbReference>
<evidence type="ECO:0000256" key="8">
    <source>
        <dbReference type="ARBA" id="ARBA00022723"/>
    </source>
</evidence>
<keyword evidence="9 17" id="KW-0378">Hydrolase</keyword>
<dbReference type="PRINTS" id="PR00756">
    <property type="entry name" value="ALADIPTASE"/>
</dbReference>
<accession>A0ABT9PGK1</accession>
<dbReference type="SUPFAM" id="SSF55486">
    <property type="entry name" value="Metalloproteases ('zincins'), catalytic domain"/>
    <property type="match status" value="1"/>
</dbReference>
<dbReference type="PANTHER" id="PTHR11533:SF174">
    <property type="entry name" value="PUROMYCIN-SENSITIVE AMINOPEPTIDASE-RELATED"/>
    <property type="match status" value="1"/>
</dbReference>
<organism evidence="17 18">
    <name type="scientific">Kineosporia succinea</name>
    <dbReference type="NCBI Taxonomy" id="84632"/>
    <lineage>
        <taxon>Bacteria</taxon>
        <taxon>Bacillati</taxon>
        <taxon>Actinomycetota</taxon>
        <taxon>Actinomycetes</taxon>
        <taxon>Kineosporiales</taxon>
        <taxon>Kineosporiaceae</taxon>
        <taxon>Kineosporia</taxon>
    </lineage>
</organism>
<evidence type="ECO:0000256" key="11">
    <source>
        <dbReference type="ARBA" id="ARBA00023049"/>
    </source>
</evidence>
<dbReference type="Gene3D" id="2.60.40.1730">
    <property type="entry name" value="tricorn interacting facor f3 domain"/>
    <property type="match status" value="1"/>
</dbReference>
<evidence type="ECO:0000256" key="3">
    <source>
        <dbReference type="ARBA" id="ARBA00010136"/>
    </source>
</evidence>
<keyword evidence="10" id="KW-0862">Zinc</keyword>
<dbReference type="EMBL" id="JAUSQZ010000001">
    <property type="protein sequence ID" value="MDP9831270.1"/>
    <property type="molecule type" value="Genomic_DNA"/>
</dbReference>
<name>A0ABT9PGK1_9ACTN</name>
<dbReference type="CDD" id="cd09602">
    <property type="entry name" value="M1_APN"/>
    <property type="match status" value="1"/>
</dbReference>
<evidence type="ECO:0000256" key="1">
    <source>
        <dbReference type="ARBA" id="ARBA00000098"/>
    </source>
</evidence>
<dbReference type="EC" id="3.4.11.2" evidence="4"/>
<dbReference type="PANTHER" id="PTHR11533">
    <property type="entry name" value="PROTEASE M1 ZINC METALLOPROTEASE"/>
    <property type="match status" value="1"/>
</dbReference>
<keyword evidence="7" id="KW-0645">Protease</keyword>
<dbReference type="InterPro" id="IPR014782">
    <property type="entry name" value="Peptidase_M1_dom"/>
</dbReference>
<evidence type="ECO:0000256" key="6">
    <source>
        <dbReference type="ARBA" id="ARBA00022438"/>
    </source>
</evidence>
<dbReference type="InterPro" id="IPR012778">
    <property type="entry name" value="Pept_M1_aminopeptidase"/>
</dbReference>
<evidence type="ECO:0000259" key="14">
    <source>
        <dbReference type="Pfam" id="PF01433"/>
    </source>
</evidence>
<dbReference type="RefSeq" id="WP_307250879.1">
    <property type="nucleotide sequence ID" value="NZ_JAUSQZ010000001.1"/>
</dbReference>
<evidence type="ECO:0000256" key="4">
    <source>
        <dbReference type="ARBA" id="ARBA00012564"/>
    </source>
</evidence>
<dbReference type="SUPFAM" id="SSF63737">
    <property type="entry name" value="Leukotriene A4 hydrolase N-terminal domain"/>
    <property type="match status" value="1"/>
</dbReference>
<evidence type="ECO:0000256" key="10">
    <source>
        <dbReference type="ARBA" id="ARBA00022833"/>
    </source>
</evidence>
<evidence type="ECO:0000256" key="5">
    <source>
        <dbReference type="ARBA" id="ARBA00015611"/>
    </source>
</evidence>
<dbReference type="InterPro" id="IPR024571">
    <property type="entry name" value="ERAP1-like_C_dom"/>
</dbReference>
<evidence type="ECO:0000256" key="9">
    <source>
        <dbReference type="ARBA" id="ARBA00022801"/>
    </source>
</evidence>
<keyword evidence="8" id="KW-0479">Metal-binding</keyword>
<feature type="domain" description="ERAP1-like C-terminal" evidence="15">
    <location>
        <begin position="509"/>
        <end position="758"/>
    </location>
</feature>
<dbReference type="GO" id="GO:0016285">
    <property type="term" value="F:alanyl aminopeptidase activity"/>
    <property type="evidence" value="ECO:0007669"/>
    <property type="project" value="UniProtKB-EC"/>
</dbReference>
<keyword evidence="6 17" id="KW-0031">Aminopeptidase</keyword>
<dbReference type="InterPro" id="IPR050344">
    <property type="entry name" value="Peptidase_M1_aminopeptidases"/>
</dbReference>
<comment type="caution">
    <text evidence="17">The sequence shown here is derived from an EMBL/GenBank/DDBJ whole genome shotgun (WGS) entry which is preliminary data.</text>
</comment>
<reference evidence="17 18" key="1">
    <citation type="submission" date="2023-07" db="EMBL/GenBank/DDBJ databases">
        <title>Sequencing the genomes of 1000 actinobacteria strains.</title>
        <authorList>
            <person name="Klenk H.-P."/>
        </authorList>
    </citation>
    <scope>NUCLEOTIDE SEQUENCE [LARGE SCALE GENOMIC DNA]</scope>
    <source>
        <strain evidence="17 18">DSM 44388</strain>
    </source>
</reference>
<evidence type="ECO:0000256" key="7">
    <source>
        <dbReference type="ARBA" id="ARBA00022670"/>
    </source>
</evidence>
<evidence type="ECO:0000256" key="12">
    <source>
        <dbReference type="ARBA" id="ARBA00029811"/>
    </source>
</evidence>
<dbReference type="Pfam" id="PF01433">
    <property type="entry name" value="Peptidase_M1"/>
    <property type="match status" value="1"/>
</dbReference>
<dbReference type="InterPro" id="IPR045357">
    <property type="entry name" value="Aminopeptidase_N-like_N"/>
</dbReference>
<dbReference type="InterPro" id="IPR042097">
    <property type="entry name" value="Aminopeptidase_N-like_N_sf"/>
</dbReference>
<evidence type="ECO:0000313" key="18">
    <source>
        <dbReference type="Proteomes" id="UP001235712"/>
    </source>
</evidence>
<evidence type="ECO:0000259" key="15">
    <source>
        <dbReference type="Pfam" id="PF11838"/>
    </source>
</evidence>
<keyword evidence="18" id="KW-1185">Reference proteome</keyword>
<dbReference type="Pfam" id="PF17900">
    <property type="entry name" value="Peptidase_M1_N"/>
    <property type="match status" value="1"/>
</dbReference>
<dbReference type="NCBIfam" id="TIGR02412">
    <property type="entry name" value="pepN_strep_liv"/>
    <property type="match status" value="1"/>
</dbReference>
<comment type="catalytic activity">
    <reaction evidence="1">
        <text>Release of an N-terminal amino acid, Xaa-|-Yaa- from a peptide, amide or arylamide. Xaa is preferably Ala, but may be most amino acids including Pro (slow action). When a terminal hydrophobic residue is followed by a prolyl residue, the two may be released as an intact Xaa-Pro dipeptide.</text>
        <dbReference type="EC" id="3.4.11.2"/>
    </reaction>
</comment>
<protein>
    <recommendedName>
        <fullName evidence="5">Aminopeptidase N</fullName>
        <ecNumber evidence="4">3.4.11.2</ecNumber>
    </recommendedName>
    <alternativeName>
        <fullName evidence="12">Alanine aminopeptidase</fullName>
    </alternativeName>
    <alternativeName>
        <fullName evidence="13">Lysyl aminopeptidase</fullName>
    </alternativeName>
</protein>
<comment type="cofactor">
    <cofactor evidence="2">
        <name>Zn(2+)</name>
        <dbReference type="ChEBI" id="CHEBI:29105"/>
    </cofactor>
</comment>
<gene>
    <name evidence="17" type="ORF">J2S57_007019</name>
</gene>
<dbReference type="InterPro" id="IPR027268">
    <property type="entry name" value="Peptidase_M4/M1_CTD_sf"/>
</dbReference>
<evidence type="ECO:0000313" key="17">
    <source>
        <dbReference type="EMBL" id="MDP9831270.1"/>
    </source>
</evidence>
<dbReference type="Gene3D" id="1.10.390.10">
    <property type="entry name" value="Neutral Protease Domain 2"/>
    <property type="match status" value="1"/>
</dbReference>
<sequence>MGSLTEVEAARRAELLEVLRYDIAVDLTELPDGPKVRTTCTITFIARTPGADTFVDAAATVRRATLNGQELGPARDGRLALPGLAGHNTLVVECEQDDTRTGPGVHRAVDPADGEVYLWTSFEPDQARWVWACFDQPDLKAPHAFTVTAPESWTVTSNSGEATTTATGASTIWVFADTPPLSPYNTVVNAGPFHQVRRSVDGYDLGLYCRRSLAAVLDRDADELFEVTAQGLRFFGEQFAMPFPQARYDQVFVPEFGGAMENFGCVTWSDGFLRRSEPTPVEAGGTARVLLHEMAHMWFGNIVTMRWWDDLWLNESFAEFAANWAAVGATRHTDSWAHHLIGQKLSAYLADQGPATHPIRQPIHDVAQAMSIFDAITYPKGASVLRQLQAYVGDEAFRTGMASYFARFAWQNTTLQDLVDELAAAGGRDLDAWRDGWLTVAGTDRFVLDTGGETPVLVGSGPEGPPRPQVLVVGAYQEQDGTLVRTAREVVEVHQERTPLDLPAGAAHYLVNDDDLTFASTRPADPDAAGRLPTPIARAVAVTSMWDALLTGEGTAAGAVAGLVSVLDAETAPSVVETYLRMAADVAEFWSPPALREQLAGQVAECCRRIAAGPTHRRVALRTLARVTTDVDALVEAAGDDVDLLWRALVRRSELGGDTEAEVADLLARDPDPDAKTRALMVSAAAPDAESKAEVWRALVAREVPLSSTHATTAAFWRPGQDELLAGYGEKYLELLPVMHEGGMIPGLYFSQDLFPVFGQDATFVARALAVPDLAPVVRQTLVSRADEVSRMLRSRG</sequence>
<dbReference type="Proteomes" id="UP001235712">
    <property type="component" value="Unassembled WGS sequence"/>
</dbReference>
<evidence type="ECO:0000259" key="16">
    <source>
        <dbReference type="Pfam" id="PF17900"/>
    </source>
</evidence>
<comment type="similarity">
    <text evidence="3">Belongs to the peptidase M1 family.</text>
</comment>
<feature type="domain" description="Aminopeptidase N-like N-terminal" evidence="16">
    <location>
        <begin position="115"/>
        <end position="184"/>
    </location>
</feature>
<evidence type="ECO:0000256" key="13">
    <source>
        <dbReference type="ARBA" id="ARBA00031533"/>
    </source>
</evidence>